<feature type="transmembrane region" description="Helical" evidence="3">
    <location>
        <begin position="46"/>
        <end position="68"/>
    </location>
</feature>
<keyword evidence="3" id="KW-0472">Membrane</keyword>
<protein>
    <recommendedName>
        <fullName evidence="2">Protein FAR1-RELATED SEQUENCE</fullName>
    </recommendedName>
</protein>
<dbReference type="InterPro" id="IPR031052">
    <property type="entry name" value="FHY3/FAR1"/>
</dbReference>
<name>A0A804PSD8_MAIZE</name>
<evidence type="ECO:0000256" key="2">
    <source>
        <dbReference type="RuleBase" id="RU367018"/>
    </source>
</evidence>
<dbReference type="PANTHER" id="PTHR31669:SF37">
    <property type="entry name" value="PROTEIN FAR1-RELATED SEQUENCE"/>
    <property type="match status" value="1"/>
</dbReference>
<dbReference type="Proteomes" id="UP000007305">
    <property type="component" value="Chromosome 6"/>
</dbReference>
<dbReference type="InterPro" id="IPR007527">
    <property type="entry name" value="Znf_SWIM"/>
</dbReference>
<dbReference type="GO" id="GO:0005634">
    <property type="term" value="C:nucleus"/>
    <property type="evidence" value="ECO:0007669"/>
    <property type="project" value="UniProtKB-SubCell"/>
</dbReference>
<evidence type="ECO:0000313" key="6">
    <source>
        <dbReference type="Proteomes" id="UP000007305"/>
    </source>
</evidence>
<dbReference type="PROSITE" id="PS50966">
    <property type="entry name" value="ZF_SWIM"/>
    <property type="match status" value="1"/>
</dbReference>
<dbReference type="PANTHER" id="PTHR31669">
    <property type="entry name" value="PROTEIN FAR1-RELATED SEQUENCE 10-RELATED"/>
    <property type="match status" value="1"/>
</dbReference>
<keyword evidence="2" id="KW-0479">Metal-binding</keyword>
<evidence type="ECO:0000259" key="4">
    <source>
        <dbReference type="PROSITE" id="PS50966"/>
    </source>
</evidence>
<evidence type="ECO:0000256" key="3">
    <source>
        <dbReference type="SAM" id="Phobius"/>
    </source>
</evidence>
<dbReference type="AlphaFoldDB" id="A0A804PSD8"/>
<dbReference type="Pfam" id="PF04434">
    <property type="entry name" value="SWIM"/>
    <property type="match status" value="1"/>
</dbReference>
<reference evidence="6" key="1">
    <citation type="journal article" date="2009" name="Science">
        <title>The B73 maize genome: complexity, diversity, and dynamics.</title>
        <authorList>
            <person name="Schnable P.S."/>
            <person name="Ware D."/>
            <person name="Fulton R.S."/>
            <person name="Stein J.C."/>
            <person name="Wei F."/>
            <person name="Pasternak S."/>
            <person name="Liang C."/>
            <person name="Zhang J."/>
            <person name="Fulton L."/>
            <person name="Graves T.A."/>
            <person name="Minx P."/>
            <person name="Reily A.D."/>
            <person name="Courtney L."/>
            <person name="Kruchowski S.S."/>
            <person name="Tomlinson C."/>
            <person name="Strong C."/>
            <person name="Delehaunty K."/>
            <person name="Fronick C."/>
            <person name="Courtney B."/>
            <person name="Rock S.M."/>
            <person name="Belter E."/>
            <person name="Du F."/>
            <person name="Kim K."/>
            <person name="Abbott R.M."/>
            <person name="Cotton M."/>
            <person name="Levy A."/>
            <person name="Marchetto P."/>
            <person name="Ochoa K."/>
            <person name="Jackson S.M."/>
            <person name="Gillam B."/>
            <person name="Chen W."/>
            <person name="Yan L."/>
            <person name="Higginbotham J."/>
            <person name="Cardenas M."/>
            <person name="Waligorski J."/>
            <person name="Applebaum E."/>
            <person name="Phelps L."/>
            <person name="Falcone J."/>
            <person name="Kanchi K."/>
            <person name="Thane T."/>
            <person name="Scimone A."/>
            <person name="Thane N."/>
            <person name="Henke J."/>
            <person name="Wang T."/>
            <person name="Ruppert J."/>
            <person name="Shah N."/>
            <person name="Rotter K."/>
            <person name="Hodges J."/>
            <person name="Ingenthron E."/>
            <person name="Cordes M."/>
            <person name="Kohlberg S."/>
            <person name="Sgro J."/>
            <person name="Delgado B."/>
            <person name="Mead K."/>
            <person name="Chinwalla A."/>
            <person name="Leonard S."/>
            <person name="Crouse K."/>
            <person name="Collura K."/>
            <person name="Kudrna D."/>
            <person name="Currie J."/>
            <person name="He R."/>
            <person name="Angelova A."/>
            <person name="Rajasekar S."/>
            <person name="Mueller T."/>
            <person name="Lomeli R."/>
            <person name="Scara G."/>
            <person name="Ko A."/>
            <person name="Delaney K."/>
            <person name="Wissotski M."/>
            <person name="Lopez G."/>
            <person name="Campos D."/>
            <person name="Braidotti M."/>
            <person name="Ashley E."/>
            <person name="Golser W."/>
            <person name="Kim H."/>
            <person name="Lee S."/>
            <person name="Lin J."/>
            <person name="Dujmic Z."/>
            <person name="Kim W."/>
            <person name="Talag J."/>
            <person name="Zuccolo A."/>
            <person name="Fan C."/>
            <person name="Sebastian A."/>
            <person name="Kramer M."/>
            <person name="Spiegel L."/>
            <person name="Nascimento L."/>
            <person name="Zutavern T."/>
            <person name="Miller B."/>
            <person name="Ambroise C."/>
            <person name="Muller S."/>
            <person name="Spooner W."/>
            <person name="Narechania A."/>
            <person name="Ren L."/>
            <person name="Wei S."/>
            <person name="Kumari S."/>
            <person name="Faga B."/>
            <person name="Levy M.J."/>
            <person name="McMahan L."/>
            <person name="Van Buren P."/>
            <person name="Vaughn M.W."/>
            <person name="Ying K."/>
            <person name="Yeh C.-T."/>
            <person name="Emrich S.J."/>
            <person name="Jia Y."/>
            <person name="Kalyanaraman A."/>
            <person name="Hsia A.-P."/>
            <person name="Barbazuk W.B."/>
            <person name="Baucom R.S."/>
            <person name="Brutnell T.P."/>
            <person name="Carpita N.C."/>
            <person name="Chaparro C."/>
            <person name="Chia J.-M."/>
            <person name="Deragon J.-M."/>
            <person name="Estill J.C."/>
            <person name="Fu Y."/>
            <person name="Jeddeloh J.A."/>
            <person name="Han Y."/>
            <person name="Lee H."/>
            <person name="Li P."/>
            <person name="Lisch D.R."/>
            <person name="Liu S."/>
            <person name="Liu Z."/>
            <person name="Nagel D.H."/>
            <person name="McCann M.C."/>
            <person name="SanMiguel P."/>
            <person name="Myers A.M."/>
            <person name="Nettleton D."/>
            <person name="Nguyen J."/>
            <person name="Penning B.W."/>
            <person name="Ponnala L."/>
            <person name="Schneider K.L."/>
            <person name="Schwartz D.C."/>
            <person name="Sharma A."/>
            <person name="Soderlund C."/>
            <person name="Springer N.M."/>
            <person name="Sun Q."/>
            <person name="Wang H."/>
            <person name="Waterman M."/>
            <person name="Westerman R."/>
            <person name="Wolfgruber T.K."/>
            <person name="Yang L."/>
            <person name="Yu Y."/>
            <person name="Zhang L."/>
            <person name="Zhou S."/>
            <person name="Zhu Q."/>
            <person name="Bennetzen J.L."/>
            <person name="Dawe R.K."/>
            <person name="Jiang J."/>
            <person name="Jiang N."/>
            <person name="Presting G.G."/>
            <person name="Wessler S.R."/>
            <person name="Aluru S."/>
            <person name="Martienssen R.A."/>
            <person name="Clifton S.W."/>
            <person name="McCombie W.R."/>
            <person name="Wing R.A."/>
            <person name="Wilson R.K."/>
        </authorList>
    </citation>
    <scope>NUCLEOTIDE SEQUENCE [LARGE SCALE GENOMIC DNA]</scope>
    <source>
        <strain evidence="6">cv. B73</strain>
    </source>
</reference>
<feature type="domain" description="SWIM-type" evidence="4">
    <location>
        <begin position="32"/>
        <end position="64"/>
    </location>
</feature>
<comment type="similarity">
    <text evidence="2">Belongs to the FHY3/FAR1 family.</text>
</comment>
<dbReference type="GO" id="GO:0008270">
    <property type="term" value="F:zinc ion binding"/>
    <property type="evidence" value="ECO:0007669"/>
    <property type="project" value="UniProtKB-UniRule"/>
</dbReference>
<organism evidence="5 6">
    <name type="scientific">Zea mays</name>
    <name type="common">Maize</name>
    <dbReference type="NCBI Taxonomy" id="4577"/>
    <lineage>
        <taxon>Eukaryota</taxon>
        <taxon>Viridiplantae</taxon>
        <taxon>Streptophyta</taxon>
        <taxon>Embryophyta</taxon>
        <taxon>Tracheophyta</taxon>
        <taxon>Spermatophyta</taxon>
        <taxon>Magnoliopsida</taxon>
        <taxon>Liliopsida</taxon>
        <taxon>Poales</taxon>
        <taxon>Poaceae</taxon>
        <taxon>PACMAD clade</taxon>
        <taxon>Panicoideae</taxon>
        <taxon>Andropogonodae</taxon>
        <taxon>Andropogoneae</taxon>
        <taxon>Tripsacinae</taxon>
        <taxon>Zea</taxon>
    </lineage>
</organism>
<keyword evidence="2" id="KW-0862">Zinc</keyword>
<comment type="function">
    <text evidence="2">Putative transcription activator involved in regulating light control of development.</text>
</comment>
<reference evidence="5" key="2">
    <citation type="submission" date="2019-07" db="EMBL/GenBank/DDBJ databases">
        <authorList>
            <person name="Seetharam A."/>
            <person name="Woodhouse M."/>
            <person name="Cannon E."/>
        </authorList>
    </citation>
    <scope>NUCLEOTIDE SEQUENCE [LARGE SCALE GENOMIC DNA]</scope>
    <source>
        <strain evidence="5">cv. B73</strain>
    </source>
</reference>
<reference evidence="5" key="3">
    <citation type="submission" date="2021-05" db="UniProtKB">
        <authorList>
            <consortium name="EnsemblPlants"/>
        </authorList>
    </citation>
    <scope>IDENTIFICATION</scope>
    <source>
        <strain evidence="5">cv. B73</strain>
    </source>
</reference>
<comment type="subcellular location">
    <subcellularLocation>
        <location evidence="2">Nucleus</location>
    </subcellularLocation>
</comment>
<sequence>MQHYVIKVQDGSYMKYYVERNGDHPTRHTIFYNVAEKKAWCECCRFAFSVILCRHVLSVFLLAGVIMLPEPCITKRWTKKAKSGPELIGLNVGNGSGSADSVASRYNDLVRDAISVQRRELYWPAPLELQRKCCAKPSWISGVVMKKSRFANQDMFSPDDKMGEEWSLAAFSGWMPLGNTHAMLGCMDDSIACYGKGLQGTTRSSERSVW</sequence>
<evidence type="ECO:0000313" key="5">
    <source>
        <dbReference type="EnsemblPlants" id="Zm00001eb261450_P001"/>
    </source>
</evidence>
<proteinExistence type="inferred from homology"/>
<dbReference type="EnsemblPlants" id="Zm00001eb261450_T001">
    <property type="protein sequence ID" value="Zm00001eb261450_P001"/>
    <property type="gene ID" value="Zm00001eb261450"/>
</dbReference>
<keyword evidence="1 2" id="KW-0863">Zinc-finger</keyword>
<keyword evidence="2" id="KW-0539">Nucleus</keyword>
<evidence type="ECO:0000256" key="1">
    <source>
        <dbReference type="PROSITE-ProRule" id="PRU00325"/>
    </source>
</evidence>
<accession>A0A804PSD8</accession>
<keyword evidence="3" id="KW-1133">Transmembrane helix</keyword>
<dbReference type="GO" id="GO:0006355">
    <property type="term" value="P:regulation of DNA-templated transcription"/>
    <property type="evidence" value="ECO:0007669"/>
    <property type="project" value="UniProtKB-UniRule"/>
</dbReference>
<keyword evidence="3" id="KW-0812">Transmembrane</keyword>
<dbReference type="InParanoid" id="A0A804PSD8"/>
<keyword evidence="6" id="KW-1185">Reference proteome</keyword>
<dbReference type="Gramene" id="Zm00001eb261450_T001">
    <property type="protein sequence ID" value="Zm00001eb261450_P001"/>
    <property type="gene ID" value="Zm00001eb261450"/>
</dbReference>